<reference evidence="2" key="1">
    <citation type="submission" date="2014-11" db="EMBL/GenBank/DDBJ databases">
        <authorList>
            <person name="Amaro Gonzalez C."/>
        </authorList>
    </citation>
    <scope>NUCLEOTIDE SEQUENCE</scope>
</reference>
<dbReference type="EMBL" id="GBXM01017055">
    <property type="protein sequence ID" value="JAH91522.1"/>
    <property type="molecule type" value="Transcribed_RNA"/>
</dbReference>
<evidence type="ECO:0000256" key="1">
    <source>
        <dbReference type="SAM" id="Phobius"/>
    </source>
</evidence>
<proteinExistence type="predicted"/>
<keyword evidence="1" id="KW-0472">Membrane</keyword>
<reference evidence="2" key="2">
    <citation type="journal article" date="2015" name="Fish Shellfish Immunol.">
        <title>Early steps in the European eel (Anguilla anguilla)-Vibrio vulnificus interaction in the gills: Role of the RtxA13 toxin.</title>
        <authorList>
            <person name="Callol A."/>
            <person name="Pajuelo D."/>
            <person name="Ebbesson L."/>
            <person name="Teles M."/>
            <person name="MacKenzie S."/>
            <person name="Amaro C."/>
        </authorList>
    </citation>
    <scope>NUCLEOTIDE SEQUENCE</scope>
</reference>
<evidence type="ECO:0000313" key="2">
    <source>
        <dbReference type="EMBL" id="JAH91522.1"/>
    </source>
</evidence>
<feature type="transmembrane region" description="Helical" evidence="1">
    <location>
        <begin position="54"/>
        <end position="74"/>
    </location>
</feature>
<accession>A0A0E9WME1</accession>
<sequence>MPSKSFLISWNVHNLNSQVKGFGIFPFQLDSISLNQESCFTDCNVYRLQNCCYIIIPIFPLLALVSFILAKITINQFNIALVPTYAQTNLIGIFYL</sequence>
<keyword evidence="1" id="KW-1133">Transmembrane helix</keyword>
<keyword evidence="1" id="KW-0812">Transmembrane</keyword>
<protein>
    <submittedName>
        <fullName evidence="2">Uncharacterized protein</fullName>
    </submittedName>
</protein>
<organism evidence="2">
    <name type="scientific">Anguilla anguilla</name>
    <name type="common">European freshwater eel</name>
    <name type="synonym">Muraena anguilla</name>
    <dbReference type="NCBI Taxonomy" id="7936"/>
    <lineage>
        <taxon>Eukaryota</taxon>
        <taxon>Metazoa</taxon>
        <taxon>Chordata</taxon>
        <taxon>Craniata</taxon>
        <taxon>Vertebrata</taxon>
        <taxon>Euteleostomi</taxon>
        <taxon>Actinopterygii</taxon>
        <taxon>Neopterygii</taxon>
        <taxon>Teleostei</taxon>
        <taxon>Anguilliformes</taxon>
        <taxon>Anguillidae</taxon>
        <taxon>Anguilla</taxon>
    </lineage>
</organism>
<dbReference type="AlphaFoldDB" id="A0A0E9WME1"/>
<name>A0A0E9WME1_ANGAN</name>